<evidence type="ECO:0000313" key="7">
    <source>
        <dbReference type="EMBL" id="MBC5668750.1"/>
    </source>
</evidence>
<dbReference type="SUPFAM" id="SSF88946">
    <property type="entry name" value="Sigma2 domain of RNA polymerase sigma factors"/>
    <property type="match status" value="1"/>
</dbReference>
<evidence type="ECO:0000256" key="1">
    <source>
        <dbReference type="ARBA" id="ARBA00010641"/>
    </source>
</evidence>
<evidence type="ECO:0000256" key="5">
    <source>
        <dbReference type="ARBA" id="ARBA00023163"/>
    </source>
</evidence>
<evidence type="ECO:0000256" key="4">
    <source>
        <dbReference type="ARBA" id="ARBA00023125"/>
    </source>
</evidence>
<gene>
    <name evidence="7" type="ORF">H8S00_12305</name>
</gene>
<keyword evidence="5" id="KW-0804">Transcription</keyword>
<dbReference type="CDD" id="cd06171">
    <property type="entry name" value="Sigma70_r4"/>
    <property type="match status" value="1"/>
</dbReference>
<reference evidence="7 8" key="1">
    <citation type="submission" date="2020-08" db="EMBL/GenBank/DDBJ databases">
        <title>Genome public.</title>
        <authorList>
            <person name="Liu C."/>
            <person name="Sun Q."/>
        </authorList>
    </citation>
    <scope>NUCLEOTIDE SEQUENCE [LARGE SCALE GENOMIC DNA]</scope>
    <source>
        <strain evidence="7 8">BX4</strain>
    </source>
</reference>
<dbReference type="NCBIfam" id="TIGR02937">
    <property type="entry name" value="sigma70-ECF"/>
    <property type="match status" value="1"/>
</dbReference>
<dbReference type="PANTHER" id="PTHR43133:SF8">
    <property type="entry name" value="RNA POLYMERASE SIGMA FACTOR HI_1459-RELATED"/>
    <property type="match status" value="1"/>
</dbReference>
<dbReference type="PANTHER" id="PTHR43133">
    <property type="entry name" value="RNA POLYMERASE ECF-TYPE SIGMA FACTO"/>
    <property type="match status" value="1"/>
</dbReference>
<keyword evidence="3" id="KW-0731">Sigma factor</keyword>
<evidence type="ECO:0000256" key="2">
    <source>
        <dbReference type="ARBA" id="ARBA00023015"/>
    </source>
</evidence>
<evidence type="ECO:0000259" key="6">
    <source>
        <dbReference type="Pfam" id="PF08281"/>
    </source>
</evidence>
<dbReference type="Gene3D" id="1.10.10.10">
    <property type="entry name" value="Winged helix-like DNA-binding domain superfamily/Winged helix DNA-binding domain"/>
    <property type="match status" value="1"/>
</dbReference>
<keyword evidence="4" id="KW-0238">DNA-binding</keyword>
<keyword evidence="8" id="KW-1185">Reference proteome</keyword>
<dbReference type="RefSeq" id="WP_186840639.1">
    <property type="nucleotide sequence ID" value="NZ_JACOOZ010000010.1"/>
</dbReference>
<accession>A0ABR7F556</accession>
<dbReference type="Proteomes" id="UP000597877">
    <property type="component" value="Unassembled WGS sequence"/>
</dbReference>
<proteinExistence type="inferred from homology"/>
<protein>
    <submittedName>
        <fullName evidence="7">Sigma-70 family RNA polymerase sigma factor</fullName>
    </submittedName>
</protein>
<evidence type="ECO:0000313" key="8">
    <source>
        <dbReference type="Proteomes" id="UP000597877"/>
    </source>
</evidence>
<dbReference type="Pfam" id="PF08281">
    <property type="entry name" value="Sigma70_r4_2"/>
    <property type="match status" value="1"/>
</dbReference>
<dbReference type="InterPro" id="IPR013325">
    <property type="entry name" value="RNA_pol_sigma_r2"/>
</dbReference>
<sequence>MNKINADRLIVEYQQKIFGFAMSKMRDVDNAEELASNIVLEVYKSFLKSDNIANIEGYVYRIASNVYARFIDRKMANQHIDIMKIEYPVSESGFDCIESGETYRKLRREIGMLSNRQRAITYMKYYKDMSVMEIAKELNISVGTVKWHLSDIRSGLKEKIDMVKNGNLSVNPVYFVSMGHSGSPGKSGDTKDMFDSRLKQNIAWSCYYQARTVTEIAKELEVPIAYIEGELRKLVEWGYIDQIDNSKNPKYLTNMYITDVREDFSEELKIKKDVADFLCENLFKDMFDKFDKADDNWGMICPNNDKNYLKYNLIMMTLISLGDDWENWEEFAVKRPDGGHFIAYANVTDDCTKKKLDDKYKGCGYMFDQVWRDNRQVLQSIQYNCMYSGRSIDWRNNNPDDWEDLYSYISNGCEKDKISVNSFSNLSAKGYVADGKNQITLINVKDGNLVGTINNFVKTHMQIPEFVLEEGKRTDERFYKANRHKYPKHLEKLVRYNNSNSFTWGENIPFIVERMLEVRMLKPLTDKQKKAVFTVVAINGEE</sequence>
<comment type="caution">
    <text evidence="7">The sequence shown here is derived from an EMBL/GenBank/DDBJ whole genome shotgun (WGS) entry which is preliminary data.</text>
</comment>
<dbReference type="InterPro" id="IPR014284">
    <property type="entry name" value="RNA_pol_sigma-70_dom"/>
</dbReference>
<dbReference type="Gene3D" id="1.10.1740.10">
    <property type="match status" value="1"/>
</dbReference>
<feature type="domain" description="RNA polymerase sigma factor 70 region 4 type 2" evidence="6">
    <location>
        <begin position="104"/>
        <end position="151"/>
    </location>
</feature>
<dbReference type="EMBL" id="JACOOZ010000010">
    <property type="protein sequence ID" value="MBC5668750.1"/>
    <property type="molecule type" value="Genomic_DNA"/>
</dbReference>
<keyword evidence="2" id="KW-0805">Transcription regulation</keyword>
<dbReference type="InterPro" id="IPR036388">
    <property type="entry name" value="WH-like_DNA-bd_sf"/>
</dbReference>
<name>A0ABR7F556_9FIRM</name>
<evidence type="ECO:0000256" key="3">
    <source>
        <dbReference type="ARBA" id="ARBA00023082"/>
    </source>
</evidence>
<dbReference type="InterPro" id="IPR039425">
    <property type="entry name" value="RNA_pol_sigma-70-like"/>
</dbReference>
<comment type="similarity">
    <text evidence="1">Belongs to the sigma-70 factor family. ECF subfamily.</text>
</comment>
<dbReference type="InterPro" id="IPR013249">
    <property type="entry name" value="RNA_pol_sigma70_r4_t2"/>
</dbReference>
<dbReference type="InterPro" id="IPR013324">
    <property type="entry name" value="RNA_pol_sigma_r3/r4-like"/>
</dbReference>
<dbReference type="SUPFAM" id="SSF88659">
    <property type="entry name" value="Sigma3 and sigma4 domains of RNA polymerase sigma factors"/>
    <property type="match status" value="1"/>
</dbReference>
<organism evidence="7 8">
    <name type="scientific">Eubacterium segne</name>
    <dbReference type="NCBI Taxonomy" id="2763045"/>
    <lineage>
        <taxon>Bacteria</taxon>
        <taxon>Bacillati</taxon>
        <taxon>Bacillota</taxon>
        <taxon>Clostridia</taxon>
        <taxon>Eubacteriales</taxon>
        <taxon>Eubacteriaceae</taxon>
        <taxon>Eubacterium</taxon>
    </lineage>
</organism>